<dbReference type="PANTHER" id="PTHR43836">
    <property type="entry name" value="CATECHOL O-METHYLTRANSFERASE 1-RELATED"/>
    <property type="match status" value="1"/>
</dbReference>
<evidence type="ECO:0000256" key="2">
    <source>
        <dbReference type="ARBA" id="ARBA00022603"/>
    </source>
</evidence>
<dbReference type="GO" id="GO:0006584">
    <property type="term" value="P:catecholamine metabolic process"/>
    <property type="evidence" value="ECO:0007669"/>
    <property type="project" value="UniProtKB-KW"/>
</dbReference>
<evidence type="ECO:0000256" key="1">
    <source>
        <dbReference type="ARBA" id="ARBA00012880"/>
    </source>
</evidence>
<dbReference type="InterPro" id="IPR002935">
    <property type="entry name" value="SAM_O-MeTrfase"/>
</dbReference>
<dbReference type="GO" id="GO:0016206">
    <property type="term" value="F:catechol O-methyltransferase activity"/>
    <property type="evidence" value="ECO:0007669"/>
    <property type="project" value="UniProtKB-EC"/>
</dbReference>
<protein>
    <recommendedName>
        <fullName evidence="1">catechol O-methyltransferase</fullName>
        <ecNumber evidence="1">2.1.1.6</ecNumber>
    </recommendedName>
</protein>
<name>A0A8K1C768_PYTOL</name>
<dbReference type="SUPFAM" id="SSF53335">
    <property type="entry name" value="S-adenosyl-L-methionine-dependent methyltransferases"/>
    <property type="match status" value="1"/>
</dbReference>
<gene>
    <name evidence="7" type="ORF">Poli38472_014327</name>
</gene>
<dbReference type="OrthoDB" id="186626at2759"/>
<dbReference type="EC" id="2.1.1.6" evidence="1"/>
<evidence type="ECO:0000256" key="6">
    <source>
        <dbReference type="ARBA" id="ARBA00023453"/>
    </source>
</evidence>
<evidence type="ECO:0000313" key="8">
    <source>
        <dbReference type="Proteomes" id="UP000794436"/>
    </source>
</evidence>
<evidence type="ECO:0000256" key="3">
    <source>
        <dbReference type="ARBA" id="ARBA00022679"/>
    </source>
</evidence>
<keyword evidence="8" id="KW-1185">Reference proteome</keyword>
<dbReference type="Proteomes" id="UP000794436">
    <property type="component" value="Unassembled WGS sequence"/>
</dbReference>
<comment type="similarity">
    <text evidence="6">Belongs to the class I-like SAM-binding methyltransferase superfamily. Cation-dependent O-methyltransferase family.</text>
</comment>
<proteinExistence type="inferred from homology"/>
<dbReference type="InterPro" id="IPR029063">
    <property type="entry name" value="SAM-dependent_MTases_sf"/>
</dbReference>
<dbReference type="EMBL" id="SPLM01000114">
    <property type="protein sequence ID" value="TMW57724.1"/>
    <property type="molecule type" value="Genomic_DNA"/>
</dbReference>
<dbReference type="GO" id="GO:0032259">
    <property type="term" value="P:methylation"/>
    <property type="evidence" value="ECO:0007669"/>
    <property type="project" value="UniProtKB-KW"/>
</dbReference>
<dbReference type="PROSITE" id="PS51682">
    <property type="entry name" value="SAM_OMT_I"/>
    <property type="match status" value="1"/>
</dbReference>
<dbReference type="Gene3D" id="3.40.50.150">
    <property type="entry name" value="Vaccinia Virus protein VP39"/>
    <property type="match status" value="2"/>
</dbReference>
<keyword evidence="4" id="KW-0949">S-adenosyl-L-methionine</keyword>
<keyword evidence="3" id="KW-0808">Transferase</keyword>
<sequence length="245" mass="27720">MTLTYRVLVQGSRSFTSSTRRSWSNLWGLTGHSSILLQDARHVRRHQVPSNDAAHDADVTQKRLAYVRQHATRGDAQSVRDVIDKFGYENWMMNVGDVKGSIVDAEIRKLQPKVMVEIGGYCGYSAVRFGNLLREVVDIAGLSDVVKIIVGPFQESIEKWSEVDHVDVFFIDHRKDLYLPDLKLIEKSGLLQQGSVIIADNVITPGAPDYLEYIRAHPKFQSVFHETKLEYSDERDGIEVSTFLG</sequence>
<organism evidence="7 8">
    <name type="scientific">Pythium oligandrum</name>
    <name type="common">Mycoparasitic fungus</name>
    <dbReference type="NCBI Taxonomy" id="41045"/>
    <lineage>
        <taxon>Eukaryota</taxon>
        <taxon>Sar</taxon>
        <taxon>Stramenopiles</taxon>
        <taxon>Oomycota</taxon>
        <taxon>Peronosporomycetes</taxon>
        <taxon>Pythiales</taxon>
        <taxon>Pythiaceae</taxon>
        <taxon>Pythium</taxon>
    </lineage>
</organism>
<accession>A0A8K1C768</accession>
<dbReference type="PANTHER" id="PTHR43836:SF2">
    <property type="entry name" value="CATECHOL O-METHYLTRANSFERASE 1-RELATED"/>
    <property type="match status" value="1"/>
</dbReference>
<keyword evidence="5" id="KW-0128">Catecholamine metabolism</keyword>
<keyword evidence="2" id="KW-0489">Methyltransferase</keyword>
<evidence type="ECO:0000313" key="7">
    <source>
        <dbReference type="EMBL" id="TMW57724.1"/>
    </source>
</evidence>
<reference evidence="7" key="1">
    <citation type="submission" date="2019-03" db="EMBL/GenBank/DDBJ databases">
        <title>Long read genome sequence of the mycoparasitic Pythium oligandrum ATCC 38472 isolated from sugarbeet rhizosphere.</title>
        <authorList>
            <person name="Gaulin E."/>
        </authorList>
    </citation>
    <scope>NUCLEOTIDE SEQUENCE</scope>
    <source>
        <strain evidence="7">ATCC 38472_TT</strain>
    </source>
</reference>
<comment type="caution">
    <text evidence="7">The sequence shown here is derived from an EMBL/GenBank/DDBJ whole genome shotgun (WGS) entry which is preliminary data.</text>
</comment>
<evidence type="ECO:0000256" key="5">
    <source>
        <dbReference type="ARBA" id="ARBA00022939"/>
    </source>
</evidence>
<dbReference type="AlphaFoldDB" id="A0A8K1C768"/>
<evidence type="ECO:0000256" key="4">
    <source>
        <dbReference type="ARBA" id="ARBA00022691"/>
    </source>
</evidence>